<evidence type="ECO:0000313" key="2">
    <source>
        <dbReference type="Proteomes" id="UP001144323"/>
    </source>
</evidence>
<sequence>MKINLLAAFALAGLGLGGCGYKPLGAPCSMEEGGGPAQSANTEAAPTLPAAPAENTVQALSYAVVEAPPVFGPFASAREADCGPLRPIDAGAMR</sequence>
<name>A0A9W6GZ41_9HYPH</name>
<dbReference type="AlphaFoldDB" id="A0A9W6GZ41"/>
<dbReference type="PROSITE" id="PS51257">
    <property type="entry name" value="PROKAR_LIPOPROTEIN"/>
    <property type="match status" value="1"/>
</dbReference>
<proteinExistence type="predicted"/>
<keyword evidence="2" id="KW-1185">Reference proteome</keyword>
<dbReference type="EMBL" id="BSEC01000005">
    <property type="protein sequence ID" value="GLI95756.1"/>
    <property type="molecule type" value="Genomic_DNA"/>
</dbReference>
<accession>A0A9W6GZ41</accession>
<gene>
    <name evidence="1" type="ORF">LMG27198_47480</name>
</gene>
<organism evidence="1 2">
    <name type="scientific">Methylocystis echinoides</name>
    <dbReference type="NCBI Taxonomy" id="29468"/>
    <lineage>
        <taxon>Bacteria</taxon>
        <taxon>Pseudomonadati</taxon>
        <taxon>Pseudomonadota</taxon>
        <taxon>Alphaproteobacteria</taxon>
        <taxon>Hyphomicrobiales</taxon>
        <taxon>Methylocystaceae</taxon>
        <taxon>Methylocystis</taxon>
    </lineage>
</organism>
<comment type="caution">
    <text evidence="1">The sequence shown here is derived from an EMBL/GenBank/DDBJ whole genome shotgun (WGS) entry which is preliminary data.</text>
</comment>
<reference evidence="1" key="1">
    <citation type="journal article" date="2023" name="Int. J. Syst. Evol. Microbiol.">
        <title>Methylocystis iwaonis sp. nov., a type II methane-oxidizing bacterium from surface soil of a rice paddy field in Japan, and emended description of the genus Methylocystis (ex Whittenbury et al. 1970) Bowman et al. 1993.</title>
        <authorList>
            <person name="Kaise H."/>
            <person name="Sawadogo J.B."/>
            <person name="Alam M.S."/>
            <person name="Ueno C."/>
            <person name="Dianou D."/>
            <person name="Shinjo R."/>
            <person name="Asakawa S."/>
        </authorList>
    </citation>
    <scope>NUCLEOTIDE SEQUENCE</scope>
    <source>
        <strain evidence="1">LMG27198</strain>
    </source>
</reference>
<dbReference type="Proteomes" id="UP001144323">
    <property type="component" value="Unassembled WGS sequence"/>
</dbReference>
<protein>
    <recommendedName>
        <fullName evidence="3">Lipoprotein</fullName>
    </recommendedName>
</protein>
<evidence type="ECO:0008006" key="3">
    <source>
        <dbReference type="Google" id="ProtNLM"/>
    </source>
</evidence>
<evidence type="ECO:0000313" key="1">
    <source>
        <dbReference type="EMBL" id="GLI95756.1"/>
    </source>
</evidence>